<comment type="similarity">
    <text evidence="2 9">Belongs to the ABC-2 integral membrane protein family.</text>
</comment>
<dbReference type="EMBL" id="JBGFTR010000021">
    <property type="protein sequence ID" value="MFH7566172.1"/>
    <property type="molecule type" value="Genomic_DNA"/>
</dbReference>
<dbReference type="PANTHER" id="PTHR30413">
    <property type="entry name" value="INNER MEMBRANE TRANSPORT PERMEASE"/>
    <property type="match status" value="1"/>
</dbReference>
<accession>A0ABW7P3V4</accession>
<evidence type="ECO:0000313" key="11">
    <source>
        <dbReference type="EMBL" id="MFH7566172.1"/>
    </source>
</evidence>
<evidence type="ECO:0000256" key="2">
    <source>
        <dbReference type="ARBA" id="ARBA00007783"/>
    </source>
</evidence>
<evidence type="ECO:0000259" key="10">
    <source>
        <dbReference type="PROSITE" id="PS51012"/>
    </source>
</evidence>
<keyword evidence="3 9" id="KW-0813">Transport</keyword>
<evidence type="ECO:0000313" key="12">
    <source>
        <dbReference type="Proteomes" id="UP001610706"/>
    </source>
</evidence>
<feature type="transmembrane region" description="Helical" evidence="9">
    <location>
        <begin position="149"/>
        <end position="174"/>
    </location>
</feature>
<keyword evidence="6 9" id="KW-1133">Transmembrane helix</keyword>
<proteinExistence type="inferred from homology"/>
<evidence type="ECO:0000256" key="5">
    <source>
        <dbReference type="ARBA" id="ARBA00022692"/>
    </source>
</evidence>
<dbReference type="RefSeq" id="WP_395545714.1">
    <property type="nucleotide sequence ID" value="NZ_JBGFTR010000021.1"/>
</dbReference>
<feature type="transmembrane region" description="Helical" evidence="9">
    <location>
        <begin position="63"/>
        <end position="83"/>
    </location>
</feature>
<evidence type="ECO:0000256" key="4">
    <source>
        <dbReference type="ARBA" id="ARBA00022475"/>
    </source>
</evidence>
<feature type="transmembrane region" description="Helical" evidence="9">
    <location>
        <begin position="186"/>
        <end position="206"/>
    </location>
</feature>
<dbReference type="Pfam" id="PF01061">
    <property type="entry name" value="ABC2_membrane"/>
    <property type="match status" value="1"/>
</dbReference>
<reference evidence="11 12" key="1">
    <citation type="submission" date="2024-08" db="EMBL/GenBank/DDBJ databases">
        <title>Oceanimonas smirnovii Genome sequencing and assembly.</title>
        <authorList>
            <person name="Tang B."/>
        </authorList>
    </citation>
    <scope>NUCLEOTIDE SEQUENCE [LARGE SCALE GENOMIC DNA]</scope>
    <source>
        <strain evidence="11 12">OS2020-119</strain>
    </source>
</reference>
<name>A0ABW7P3V4_9GAMM</name>
<keyword evidence="7" id="KW-0762">Sugar transport</keyword>
<dbReference type="PROSITE" id="PS51012">
    <property type="entry name" value="ABC_TM2"/>
    <property type="match status" value="1"/>
</dbReference>
<keyword evidence="4 9" id="KW-1003">Cell membrane</keyword>
<dbReference type="PANTHER" id="PTHR30413:SF10">
    <property type="entry name" value="CAPSULE POLYSACCHARIDE EXPORT INNER-MEMBRANE PROTEIN CTRC"/>
    <property type="match status" value="1"/>
</dbReference>
<feature type="domain" description="ABC transmembrane type-2" evidence="10">
    <location>
        <begin position="34"/>
        <end position="258"/>
    </location>
</feature>
<evidence type="ECO:0000256" key="8">
    <source>
        <dbReference type="ARBA" id="ARBA00023136"/>
    </source>
</evidence>
<keyword evidence="12" id="KW-1185">Reference proteome</keyword>
<protein>
    <recommendedName>
        <fullName evidence="9">Transport permease protein</fullName>
    </recommendedName>
</protein>
<feature type="transmembrane region" description="Helical" evidence="9">
    <location>
        <begin position="238"/>
        <end position="256"/>
    </location>
</feature>
<keyword evidence="5 9" id="KW-0812">Transmembrane</keyword>
<evidence type="ECO:0000256" key="9">
    <source>
        <dbReference type="RuleBase" id="RU361157"/>
    </source>
</evidence>
<comment type="caution">
    <text evidence="11">The sequence shown here is derived from an EMBL/GenBank/DDBJ whole genome shotgun (WGS) entry which is preliminary data.</text>
</comment>
<comment type="subcellular location">
    <subcellularLocation>
        <location evidence="9">Cell inner membrane</location>
        <topology evidence="9">Multi-pass membrane protein</topology>
    </subcellularLocation>
    <subcellularLocation>
        <location evidence="1">Cell membrane</location>
        <topology evidence="1">Multi-pass membrane protein</topology>
    </subcellularLocation>
</comment>
<feature type="transmembrane region" description="Helical" evidence="9">
    <location>
        <begin position="36"/>
        <end position="57"/>
    </location>
</feature>
<keyword evidence="8 9" id="KW-0472">Membrane</keyword>
<gene>
    <name evidence="11" type="ORF">AB9R89_12640</name>
</gene>
<evidence type="ECO:0000256" key="3">
    <source>
        <dbReference type="ARBA" id="ARBA00022448"/>
    </source>
</evidence>
<evidence type="ECO:0000256" key="7">
    <source>
        <dbReference type="ARBA" id="ARBA00023047"/>
    </source>
</evidence>
<evidence type="ECO:0000256" key="1">
    <source>
        <dbReference type="ARBA" id="ARBA00004651"/>
    </source>
</evidence>
<dbReference type="InterPro" id="IPR013525">
    <property type="entry name" value="ABC2_TM"/>
</dbReference>
<sequence length="265" mass="30346">MSTMQSRTPWQVTRSVWFAMFMREAVSRTMADRMGWFWMIFEPMVVIAIIVIMRSFISGGHRLITGADFIPWMIVGMMGFFLVREGMSRSQGAIKSILSLFAYRQVQPSDPVFVQTWLDGLLRTVVFMLFIAAAMLLEQKIFPDNIVHAVFGWVSLWLLALGLALVVSVSATLVPEIGKVIKMLSLPLMIISGTIFPLNVLPHHLLEYIMLNPIAHGLEFIRAGFFENYRVTHGTSLMYLWMWILSLNALGLIMHIRYKERLKAQ</sequence>
<organism evidence="11 12">
    <name type="scientific">Oceanimonas smirnovii</name>
    <dbReference type="NCBI Taxonomy" id="264574"/>
    <lineage>
        <taxon>Bacteria</taxon>
        <taxon>Pseudomonadati</taxon>
        <taxon>Pseudomonadota</taxon>
        <taxon>Gammaproteobacteria</taxon>
        <taxon>Aeromonadales</taxon>
        <taxon>Aeromonadaceae</taxon>
        <taxon>Oceanimonas</taxon>
    </lineage>
</organism>
<keyword evidence="7" id="KW-0625">Polysaccharide transport</keyword>
<dbReference type="Proteomes" id="UP001610706">
    <property type="component" value="Unassembled WGS sequence"/>
</dbReference>
<evidence type="ECO:0000256" key="6">
    <source>
        <dbReference type="ARBA" id="ARBA00022989"/>
    </source>
</evidence>
<feature type="transmembrane region" description="Helical" evidence="9">
    <location>
        <begin position="120"/>
        <end position="137"/>
    </location>
</feature>
<dbReference type="InterPro" id="IPR047817">
    <property type="entry name" value="ABC2_TM_bact-type"/>
</dbReference>